<sequence>MIRELLSAESIILDLPLAPLTAIERLTERLIERPVGKRLDSDDQRASLRQALSTNIVQTLLASLDRPGGTGDRAYFPHAAIPGIRSPRLMIGRLSPGAGQDDAGDCRFMALLLVPEEDPERMLLLLERLAALIPALVPELSRMRSADAILQRLISAEAEARGPTYFNMTDADLAAELVTDRLRGLSEGEARRRLQRYGRNVLRPPARTPVWMRLIRNFFSFFALLLWAAGILCFIPGVDMPQLGWAILVVIVINGIFSFLQETRADRAVETLQRLLTRKALVLRDGEEREVDAELIVPGDVVLLEEGDAVPADARLIEASGIEVNNSSLTGESASVKRYKSDRPVLIDKPFLWIEMPNVLFAGSSLIKGRGRAIVIGTGMNTEIGRIAGMTQSIRGEDTPLQKQLRETVATITLLAALFGAVFLLLGWQMAGLTFIQAFIFCIGLFVANVPEGLLPTVTLALALGVQRMAKRNAIVKNLSSVETLGCTTVICTDKTGTLTENVMSVVEVYAAGEIFEVEGSGYAPIGRFLQDGGEIPVARLHENLAFKELSRCARLCNNARLVRNASGDDRQEWHLSGDPTEGALLCFSMKAGIEAHNDRILLFPFESVRKRMSVVVQTDQSPIVYAKGAPLELLACCAHIQSVSGVVPLETTHVEQIRSINDRWAQRGLRVLALARRVDGPGAEYTEESAESGLVFLGLTAMQDPLRREVPDAIRACHEAGIRIVMITGDYAGTARSIGLQAGMRLPDDQPVYSGTEIGELAEERLRDLLRQSDRVFARVSPEQKLRIVSCLRDLGEIVAVTGDGVNDAPALKKAHIGIAMGGRGSDVAREAAHMVLADDNFSTIVHAIEEGRAIFRNIRRFIAYVLNSNPQEMIPYILWMLFPGTPLAMTVMGVLAIDVGTDLVPAMGLGIEPPEKNVMKQPPRSRSEKMLSLPMVLKSYFIRGSILTIGCYITYLFFGWIEGYARDSSSLLSLLKAMPASPANLEMNEASQPYLMSLSAFFLGTVFTQIANVLCKRSNESLFSRDFLSEERRARALKSLRHGRFRIGLRLEMRLRAITSAFLLRHWFVMNLVSNPLITAGIAFEILFALIVIYSPLNRLYYFAPVGWPVFLAALSGPVLLLAFEETRKYLLRRGRRYSLLEE</sequence>
<dbReference type="Gene3D" id="3.40.930.10">
    <property type="entry name" value="Mannitol-specific EII, Chain A"/>
    <property type="match status" value="1"/>
</dbReference>
<dbReference type="PRINTS" id="PR00120">
    <property type="entry name" value="HATPASE"/>
</dbReference>
<dbReference type="SMART" id="SM00831">
    <property type="entry name" value="Cation_ATPase_N"/>
    <property type="match status" value="1"/>
</dbReference>
<evidence type="ECO:0000256" key="8">
    <source>
        <dbReference type="ARBA" id="ARBA00022989"/>
    </source>
</evidence>
<dbReference type="InterPro" id="IPR006068">
    <property type="entry name" value="ATPase_P-typ_cation-transptr_C"/>
</dbReference>
<dbReference type="InterPro" id="IPR023214">
    <property type="entry name" value="HAD_sf"/>
</dbReference>
<comment type="subcellular location">
    <subcellularLocation>
        <location evidence="1">Cell membrane</location>
        <topology evidence="1">Multi-pass membrane protein</topology>
    </subcellularLocation>
</comment>
<dbReference type="InterPro" id="IPR018303">
    <property type="entry name" value="ATPase_P-typ_P_site"/>
</dbReference>
<dbReference type="PANTHER" id="PTHR43294:SF21">
    <property type="entry name" value="CATION TRANSPORTING ATPASE"/>
    <property type="match status" value="1"/>
</dbReference>
<dbReference type="GO" id="GO:0019829">
    <property type="term" value="F:ATPase-coupled monoatomic cation transmembrane transporter activity"/>
    <property type="evidence" value="ECO:0007669"/>
    <property type="project" value="TreeGrafter"/>
</dbReference>
<keyword evidence="3" id="KW-1003">Cell membrane</keyword>
<dbReference type="SUPFAM" id="SSF81653">
    <property type="entry name" value="Calcium ATPase, transduction domain A"/>
    <property type="match status" value="1"/>
</dbReference>
<dbReference type="SUPFAM" id="SSF81665">
    <property type="entry name" value="Calcium ATPase, transmembrane domain M"/>
    <property type="match status" value="2"/>
</dbReference>
<dbReference type="Pfam" id="PF00689">
    <property type="entry name" value="Cation_ATPase_C"/>
    <property type="match status" value="1"/>
</dbReference>
<dbReference type="Gene3D" id="3.40.1110.10">
    <property type="entry name" value="Calcium-transporting ATPase, cytoplasmic domain N"/>
    <property type="match status" value="1"/>
</dbReference>
<dbReference type="InterPro" id="IPR044492">
    <property type="entry name" value="P_typ_ATPase_HD_dom"/>
</dbReference>
<keyword evidence="9 10" id="KW-0472">Membrane</keyword>
<feature type="transmembrane region" description="Helical" evidence="10">
    <location>
        <begin position="996"/>
        <end position="1017"/>
    </location>
</feature>
<reference evidence="12 13" key="1">
    <citation type="submission" date="2019-10" db="EMBL/GenBank/DDBJ databases">
        <title>Extracellular Electron Transfer in a Candidatus Methanoperedens spp. Enrichment Culture.</title>
        <authorList>
            <person name="Berger S."/>
            <person name="Rangel Shaw D."/>
            <person name="Berben T."/>
            <person name="In 'T Zandt M."/>
            <person name="Frank J."/>
            <person name="Reimann J."/>
            <person name="Jetten M.S.M."/>
            <person name="Welte C.U."/>
        </authorList>
    </citation>
    <scope>NUCLEOTIDE SEQUENCE [LARGE SCALE GENOMIC DNA]</scope>
    <source>
        <strain evidence="12">SB12</strain>
    </source>
</reference>
<keyword evidence="8 10" id="KW-1133">Transmembrane helix</keyword>
<protein>
    <submittedName>
        <fullName evidence="12">Cation-transporting P-type ATPase</fullName>
    </submittedName>
</protein>
<dbReference type="PANTHER" id="PTHR43294">
    <property type="entry name" value="SODIUM/POTASSIUM-TRANSPORTING ATPASE SUBUNIT ALPHA"/>
    <property type="match status" value="1"/>
</dbReference>
<evidence type="ECO:0000256" key="2">
    <source>
        <dbReference type="ARBA" id="ARBA00005675"/>
    </source>
</evidence>
<name>A0A833H1B1_9LEPT</name>
<feature type="transmembrane region" description="Helical" evidence="10">
    <location>
        <begin position="243"/>
        <end position="260"/>
    </location>
</feature>
<feature type="transmembrane region" description="Helical" evidence="10">
    <location>
        <begin position="942"/>
        <end position="963"/>
    </location>
</feature>
<dbReference type="InterPro" id="IPR059000">
    <property type="entry name" value="ATPase_P-type_domA"/>
</dbReference>
<comment type="similarity">
    <text evidence="2">Belongs to the cation transport ATPase (P-type) (TC 3.A.3) family. Type IIA subfamily.</text>
</comment>
<keyword evidence="6" id="KW-0067">ATP-binding</keyword>
<keyword evidence="4 10" id="KW-0812">Transmembrane</keyword>
<dbReference type="PROSITE" id="PS00154">
    <property type="entry name" value="ATPASE_E1_E2"/>
    <property type="match status" value="1"/>
</dbReference>
<dbReference type="Gene3D" id="1.20.1110.10">
    <property type="entry name" value="Calcium-transporting ATPase, transmembrane domain"/>
    <property type="match status" value="1"/>
</dbReference>
<dbReference type="EMBL" id="WBUI01000009">
    <property type="protein sequence ID" value="KAB2932381.1"/>
    <property type="molecule type" value="Genomic_DNA"/>
</dbReference>
<dbReference type="InterPro" id="IPR016152">
    <property type="entry name" value="PTrfase/Anion_transptr"/>
</dbReference>
<dbReference type="GO" id="GO:1902600">
    <property type="term" value="P:proton transmembrane transport"/>
    <property type="evidence" value="ECO:0007669"/>
    <property type="project" value="TreeGrafter"/>
</dbReference>
<dbReference type="InterPro" id="IPR050510">
    <property type="entry name" value="Cation_transp_ATPase_P-type"/>
</dbReference>
<comment type="caution">
    <text evidence="12">The sequence shown here is derived from an EMBL/GenBank/DDBJ whole genome shotgun (WGS) entry which is preliminary data.</text>
</comment>
<feature type="transmembrane region" description="Helical" evidence="10">
    <location>
        <begin position="217"/>
        <end position="237"/>
    </location>
</feature>
<organism evidence="12 13">
    <name type="scientific">Leptonema illini</name>
    <dbReference type="NCBI Taxonomy" id="183"/>
    <lineage>
        <taxon>Bacteria</taxon>
        <taxon>Pseudomonadati</taxon>
        <taxon>Spirochaetota</taxon>
        <taxon>Spirochaetia</taxon>
        <taxon>Leptospirales</taxon>
        <taxon>Leptospiraceae</taxon>
        <taxon>Leptonema</taxon>
    </lineage>
</organism>
<dbReference type="InterPro" id="IPR004014">
    <property type="entry name" value="ATPase_P-typ_cation-transptr_N"/>
</dbReference>
<dbReference type="FunFam" id="3.40.50.1000:FF:000083">
    <property type="entry name" value="Sodium/potassium-transporting ATPase subunit alpha"/>
    <property type="match status" value="1"/>
</dbReference>
<evidence type="ECO:0000256" key="1">
    <source>
        <dbReference type="ARBA" id="ARBA00004651"/>
    </source>
</evidence>
<dbReference type="SUPFAM" id="SSF55804">
    <property type="entry name" value="Phoshotransferase/anion transport protein"/>
    <property type="match status" value="1"/>
</dbReference>
<evidence type="ECO:0000256" key="5">
    <source>
        <dbReference type="ARBA" id="ARBA00022741"/>
    </source>
</evidence>
<evidence type="ECO:0000256" key="4">
    <source>
        <dbReference type="ARBA" id="ARBA00022692"/>
    </source>
</evidence>
<dbReference type="Gene3D" id="2.70.150.10">
    <property type="entry name" value="Calcium-transporting ATPase, cytoplasmic transduction domain A"/>
    <property type="match status" value="1"/>
</dbReference>
<accession>A0A833H1B1</accession>
<evidence type="ECO:0000313" key="13">
    <source>
        <dbReference type="Proteomes" id="UP000460298"/>
    </source>
</evidence>
<dbReference type="Pfam" id="PF13246">
    <property type="entry name" value="Cation_ATPase"/>
    <property type="match status" value="1"/>
</dbReference>
<evidence type="ECO:0000256" key="6">
    <source>
        <dbReference type="ARBA" id="ARBA00022840"/>
    </source>
</evidence>
<dbReference type="GO" id="GO:0005886">
    <property type="term" value="C:plasma membrane"/>
    <property type="evidence" value="ECO:0007669"/>
    <property type="project" value="UniProtKB-SubCell"/>
</dbReference>
<gene>
    <name evidence="12" type="ORF">F9K24_10660</name>
</gene>
<dbReference type="InterPro" id="IPR036412">
    <property type="entry name" value="HAD-like_sf"/>
</dbReference>
<proteinExistence type="inferred from homology"/>
<keyword evidence="5" id="KW-0547">Nucleotide-binding</keyword>
<dbReference type="InterPro" id="IPR023298">
    <property type="entry name" value="ATPase_P-typ_TM_dom_sf"/>
</dbReference>
<dbReference type="Proteomes" id="UP000460298">
    <property type="component" value="Unassembled WGS sequence"/>
</dbReference>
<dbReference type="Gene3D" id="3.40.50.1000">
    <property type="entry name" value="HAD superfamily/HAD-like"/>
    <property type="match status" value="1"/>
</dbReference>
<dbReference type="SFLD" id="SFLDG00002">
    <property type="entry name" value="C1.7:_P-type_atpase_like"/>
    <property type="match status" value="1"/>
</dbReference>
<evidence type="ECO:0000313" key="12">
    <source>
        <dbReference type="EMBL" id="KAB2932381.1"/>
    </source>
</evidence>
<dbReference type="InterPro" id="IPR023299">
    <property type="entry name" value="ATPase_P-typ_cyto_dom_N"/>
</dbReference>
<feature type="domain" description="Cation-transporting P-type ATPase N-terminal" evidence="11">
    <location>
        <begin position="164"/>
        <end position="238"/>
    </location>
</feature>
<dbReference type="GO" id="GO:0005524">
    <property type="term" value="F:ATP binding"/>
    <property type="evidence" value="ECO:0007669"/>
    <property type="project" value="UniProtKB-KW"/>
</dbReference>
<dbReference type="InterPro" id="IPR001757">
    <property type="entry name" value="P_typ_ATPase"/>
</dbReference>
<dbReference type="Pfam" id="PF00690">
    <property type="entry name" value="Cation_ATPase_N"/>
    <property type="match status" value="1"/>
</dbReference>
<dbReference type="GO" id="GO:0016887">
    <property type="term" value="F:ATP hydrolysis activity"/>
    <property type="evidence" value="ECO:0007669"/>
    <property type="project" value="InterPro"/>
</dbReference>
<keyword evidence="7" id="KW-1278">Translocase</keyword>
<evidence type="ECO:0000256" key="3">
    <source>
        <dbReference type="ARBA" id="ARBA00022475"/>
    </source>
</evidence>
<feature type="transmembrane region" description="Helical" evidence="10">
    <location>
        <begin position="1074"/>
        <end position="1096"/>
    </location>
</feature>
<dbReference type="Pfam" id="PF00122">
    <property type="entry name" value="E1-E2_ATPase"/>
    <property type="match status" value="1"/>
</dbReference>
<dbReference type="SUPFAM" id="SSF56784">
    <property type="entry name" value="HAD-like"/>
    <property type="match status" value="1"/>
</dbReference>
<dbReference type="PRINTS" id="PR00119">
    <property type="entry name" value="CATATPASE"/>
</dbReference>
<dbReference type="SUPFAM" id="SSF81660">
    <property type="entry name" value="Metal cation-transporting ATPase, ATP-binding domain N"/>
    <property type="match status" value="1"/>
</dbReference>
<dbReference type="SFLD" id="SFLDF00027">
    <property type="entry name" value="p-type_atpase"/>
    <property type="match status" value="1"/>
</dbReference>
<dbReference type="AlphaFoldDB" id="A0A833H1B1"/>
<evidence type="ECO:0000256" key="7">
    <source>
        <dbReference type="ARBA" id="ARBA00022967"/>
    </source>
</evidence>
<dbReference type="InterPro" id="IPR008250">
    <property type="entry name" value="ATPase_P-typ_transduc_dom_A_sf"/>
</dbReference>
<evidence type="ECO:0000259" key="11">
    <source>
        <dbReference type="SMART" id="SM00831"/>
    </source>
</evidence>
<feature type="transmembrane region" description="Helical" evidence="10">
    <location>
        <begin position="1102"/>
        <end position="1126"/>
    </location>
</feature>
<evidence type="ECO:0000256" key="9">
    <source>
        <dbReference type="ARBA" id="ARBA00023136"/>
    </source>
</evidence>
<dbReference type="SFLD" id="SFLDS00003">
    <property type="entry name" value="Haloacid_Dehalogenase"/>
    <property type="match status" value="1"/>
</dbReference>
<evidence type="ECO:0000256" key="10">
    <source>
        <dbReference type="SAM" id="Phobius"/>
    </source>
</evidence>
<dbReference type="NCBIfam" id="TIGR01494">
    <property type="entry name" value="ATPase_P-type"/>
    <property type="match status" value="2"/>
</dbReference>
<feature type="transmembrane region" description="Helical" evidence="10">
    <location>
        <begin position="409"/>
        <end position="429"/>
    </location>
</feature>